<name>A0ACB6FBL3_9PLEO</name>
<gene>
    <name evidence="1" type="ORF">AG0111_0g9516</name>
</gene>
<comment type="caution">
    <text evidence="1">The sequence shown here is derived from an EMBL/GenBank/DDBJ whole genome shotgun (WGS) entry which is preliminary data.</text>
</comment>
<accession>A0ACB6FBL3</accession>
<sequence length="205" mass="22423">MMSNNTTSINVIQYKPGRDRPTGYVVNDFESFADTSLVTYWRTYKGKVANYNHDTDVATVVNVSNAIDLIENNENAMDQIIWGMTHPEDIHPGVASIVGNTALVDLLLVRHYKKWGGLILPSLQAARGLQDAHEVVANQEKDQGLQWNGGRSLMKYPNWRDTRSKAPPPGFRAPITVPTTAPGPRGDAGRRRGGNRGRGGLGAGS</sequence>
<dbReference type="EMBL" id="PDWZ02000010">
    <property type="protein sequence ID" value="KAB2101824.1"/>
    <property type="molecule type" value="Genomic_DNA"/>
</dbReference>
<protein>
    <submittedName>
        <fullName evidence="1">Uncharacterized protein</fullName>
    </submittedName>
</protein>
<organism evidence="1 2">
    <name type="scientific">Alternaria gaisen</name>
    <dbReference type="NCBI Taxonomy" id="167740"/>
    <lineage>
        <taxon>Eukaryota</taxon>
        <taxon>Fungi</taxon>
        <taxon>Dikarya</taxon>
        <taxon>Ascomycota</taxon>
        <taxon>Pezizomycotina</taxon>
        <taxon>Dothideomycetes</taxon>
        <taxon>Pleosporomycetidae</taxon>
        <taxon>Pleosporales</taxon>
        <taxon>Pleosporineae</taxon>
        <taxon>Pleosporaceae</taxon>
        <taxon>Alternaria</taxon>
        <taxon>Alternaria sect. Alternaria</taxon>
    </lineage>
</organism>
<evidence type="ECO:0000313" key="2">
    <source>
        <dbReference type="Proteomes" id="UP000293547"/>
    </source>
</evidence>
<keyword evidence="2" id="KW-1185">Reference proteome</keyword>
<evidence type="ECO:0000313" key="1">
    <source>
        <dbReference type="EMBL" id="KAB2101824.1"/>
    </source>
</evidence>
<proteinExistence type="predicted"/>
<dbReference type="Proteomes" id="UP000293547">
    <property type="component" value="Unassembled WGS sequence"/>
</dbReference>
<reference evidence="1 2" key="1">
    <citation type="journal article" date="2019" name="bioRxiv">
        <title>Genomics, evolutionary history and diagnostics of the Alternaria alternata species group including apple and Asian pear pathotypes.</title>
        <authorList>
            <person name="Armitage A.D."/>
            <person name="Cockerton H.M."/>
            <person name="Sreenivasaprasad S."/>
            <person name="Woodhall J.W."/>
            <person name="Lane C.R."/>
            <person name="Harrison R.J."/>
            <person name="Clarkson J.P."/>
        </authorList>
    </citation>
    <scope>NUCLEOTIDE SEQUENCE [LARGE SCALE GENOMIC DNA]</scope>
    <source>
        <strain evidence="1 2">FERA 650</strain>
    </source>
</reference>